<reference evidence="5" key="1">
    <citation type="journal article" date="2019" name="Int. J. Syst. Evol. Microbiol.">
        <title>The Global Catalogue of Microorganisms (GCM) 10K type strain sequencing project: providing services to taxonomists for standard genome sequencing and annotation.</title>
        <authorList>
            <consortium name="The Broad Institute Genomics Platform"/>
            <consortium name="The Broad Institute Genome Sequencing Center for Infectious Disease"/>
            <person name="Wu L."/>
            <person name="Ma J."/>
        </authorList>
    </citation>
    <scope>NUCLEOTIDE SEQUENCE [LARGE SCALE GENOMIC DNA]</scope>
    <source>
        <strain evidence="5">KCTC 32255</strain>
    </source>
</reference>
<proteinExistence type="predicted"/>
<name>A0ABW2BV19_9PSEU</name>
<evidence type="ECO:0000313" key="4">
    <source>
        <dbReference type="EMBL" id="MFC6866877.1"/>
    </source>
</evidence>
<organism evidence="4 5">
    <name type="scientific">Haloechinothrix salitolerans</name>
    <dbReference type="NCBI Taxonomy" id="926830"/>
    <lineage>
        <taxon>Bacteria</taxon>
        <taxon>Bacillati</taxon>
        <taxon>Actinomycetota</taxon>
        <taxon>Actinomycetes</taxon>
        <taxon>Pseudonocardiales</taxon>
        <taxon>Pseudonocardiaceae</taxon>
        <taxon>Haloechinothrix</taxon>
    </lineage>
</organism>
<feature type="chain" id="PRO_5046596671" evidence="2">
    <location>
        <begin position="24"/>
        <end position="454"/>
    </location>
</feature>
<dbReference type="InterPro" id="IPR052336">
    <property type="entry name" value="MlaD_Phospholipid_Transporter"/>
</dbReference>
<dbReference type="PANTHER" id="PTHR33371:SF4">
    <property type="entry name" value="INTERMEMBRANE PHOSPHOLIPID TRANSPORT SYSTEM BINDING PROTEIN MLAD"/>
    <property type="match status" value="1"/>
</dbReference>
<gene>
    <name evidence="4" type="ORF">ACFQGD_06925</name>
</gene>
<evidence type="ECO:0000256" key="1">
    <source>
        <dbReference type="SAM" id="MobiDB-lite"/>
    </source>
</evidence>
<evidence type="ECO:0000259" key="3">
    <source>
        <dbReference type="Pfam" id="PF02470"/>
    </source>
</evidence>
<feature type="domain" description="Mce/MlaD" evidence="3">
    <location>
        <begin position="33"/>
        <end position="107"/>
    </location>
</feature>
<comment type="caution">
    <text evidence="4">The sequence shown here is derived from an EMBL/GenBank/DDBJ whole genome shotgun (WGS) entry which is preliminary data.</text>
</comment>
<accession>A0ABW2BV19</accession>
<dbReference type="PANTHER" id="PTHR33371">
    <property type="entry name" value="INTERMEMBRANE PHOSPHOLIPID TRANSPORT SYSTEM BINDING PROTEIN MLAD-RELATED"/>
    <property type="match status" value="1"/>
</dbReference>
<dbReference type="InterPro" id="IPR003399">
    <property type="entry name" value="Mce/MlaD"/>
</dbReference>
<dbReference type="Proteomes" id="UP001596337">
    <property type="component" value="Unassembled WGS sequence"/>
</dbReference>
<dbReference type="EMBL" id="JBHSXX010000001">
    <property type="protein sequence ID" value="MFC6866877.1"/>
    <property type="molecule type" value="Genomic_DNA"/>
</dbReference>
<keyword evidence="5" id="KW-1185">Reference proteome</keyword>
<sequence>MKSYRGRLAVVMAMVAIAGVVVAMTSGEEGDDVTVVAMFEDASPIVTGNEVKASGVTVGNVESVTLRDGLARVEMRVERSVLPLYEDASAEITLKDLLGERYIKLARGSQGTGMADDSLWIPVEQTRSGVDLQDILNDVDNPTGTALAALVTTLGEAANNQGEKIAEGIEALAPAMRQTDRLGTMLSEHNELLSRLVDNVEPVVRELADGRGTKLDGLVESTVRTLSAVAAERESASATLRRLPGTLSKAQRTLAKVAGVSADAAPTLASLRPVTSDLRDVGKELHTFADVVDPALASLSPVLERADELLDQAGPLVNALRPAGADLRSVANDGRTLMEQALSKRLGNLMEFVKGWALSTSGYDGLSHYFRASIVTTPKALGTIADGAVPGDTDLSELADGLPKLPGASPTLPGADGDADQGATKDSGATGDGGATGLTEKQERSLLGQLLGGR</sequence>
<feature type="signal peptide" evidence="2">
    <location>
        <begin position="1"/>
        <end position="23"/>
    </location>
</feature>
<evidence type="ECO:0000256" key="2">
    <source>
        <dbReference type="SAM" id="SignalP"/>
    </source>
</evidence>
<dbReference type="RefSeq" id="WP_345406039.1">
    <property type="nucleotide sequence ID" value="NZ_BAABLA010000121.1"/>
</dbReference>
<dbReference type="Pfam" id="PF02470">
    <property type="entry name" value="MlaD"/>
    <property type="match status" value="1"/>
</dbReference>
<feature type="region of interest" description="Disordered" evidence="1">
    <location>
        <begin position="399"/>
        <end position="454"/>
    </location>
</feature>
<keyword evidence="2" id="KW-0732">Signal</keyword>
<evidence type="ECO:0000313" key="5">
    <source>
        <dbReference type="Proteomes" id="UP001596337"/>
    </source>
</evidence>
<protein>
    <submittedName>
        <fullName evidence="4">MlaD family protein</fullName>
    </submittedName>
</protein>